<reference evidence="1" key="1">
    <citation type="submission" date="2021-01" db="EMBL/GenBank/DDBJ databases">
        <authorList>
            <person name="Bezrukov I."/>
        </authorList>
    </citation>
    <scope>NUCLEOTIDE SEQUENCE</scope>
</reference>
<accession>A0A8S1ZRP6</accession>
<evidence type="ECO:0000313" key="2">
    <source>
        <dbReference type="Proteomes" id="UP000682877"/>
    </source>
</evidence>
<gene>
    <name evidence="1" type="ORF">AARE701A_LOCUS4519</name>
</gene>
<name>A0A8S1ZRP6_ARAAE</name>
<dbReference type="PROSITE" id="PS00387">
    <property type="entry name" value="PPASE"/>
    <property type="match status" value="1"/>
</dbReference>
<dbReference type="Proteomes" id="UP000682877">
    <property type="component" value="Chromosome 2"/>
</dbReference>
<dbReference type="EMBL" id="LR999452">
    <property type="protein sequence ID" value="CAE5962888.1"/>
    <property type="molecule type" value="Genomic_DNA"/>
</dbReference>
<evidence type="ECO:0000313" key="1">
    <source>
        <dbReference type="EMBL" id="CAE5962888.1"/>
    </source>
</evidence>
<organism evidence="1 2">
    <name type="scientific">Arabidopsis arenosa</name>
    <name type="common">Sand rock-cress</name>
    <name type="synonym">Cardaminopsis arenosa</name>
    <dbReference type="NCBI Taxonomy" id="38785"/>
    <lineage>
        <taxon>Eukaryota</taxon>
        <taxon>Viridiplantae</taxon>
        <taxon>Streptophyta</taxon>
        <taxon>Embryophyta</taxon>
        <taxon>Tracheophyta</taxon>
        <taxon>Spermatophyta</taxon>
        <taxon>Magnoliopsida</taxon>
        <taxon>eudicotyledons</taxon>
        <taxon>Gunneridae</taxon>
        <taxon>Pentapetalae</taxon>
        <taxon>rosids</taxon>
        <taxon>malvids</taxon>
        <taxon>Brassicales</taxon>
        <taxon>Brassicaceae</taxon>
        <taxon>Camelineae</taxon>
        <taxon>Arabidopsis</taxon>
    </lineage>
</organism>
<dbReference type="AlphaFoldDB" id="A0A8S1ZRP6"/>
<protein>
    <submittedName>
        <fullName evidence="1">Uncharacterized protein</fullName>
    </submittedName>
</protein>
<sequence>MILTLVPFSQNHHATLVTIADKKKTIKPVNRETFLDRYDGEPSQQALSDVFVSTVDQMKEPPLVTVHQTSQLYSLDIYVKTTILLMFLSLCRVDDARLPLNRVVQITSSLMKPYHFVSLLALIKFQKWRLFLAGLVYGFVFLGHLCEDNDPLDVLILMQEMAKAHKIPDYGWTMQNVSQWPSNNSEDHLEMIQGKCKKDLSRRASRDQRLNSYQRHFIEMENKKETIKTKKKDENLDRNKPEKLCFFILYILRIQLQGQTIDNGGLQHQTIEYCLLLVIDGSCTCRVDDARLPINRVVQITSSLMTPYHFVHRTRRLYSLEDSDPLDVLILVQVH</sequence>
<proteinExistence type="predicted"/>
<keyword evidence="2" id="KW-1185">Reference proteome</keyword>